<name>A0A9D4UYD1_ADICA</name>
<reference evidence="1" key="1">
    <citation type="submission" date="2021-01" db="EMBL/GenBank/DDBJ databases">
        <title>Adiantum capillus-veneris genome.</title>
        <authorList>
            <person name="Fang Y."/>
            <person name="Liao Q."/>
        </authorList>
    </citation>
    <scope>NUCLEOTIDE SEQUENCE</scope>
    <source>
        <strain evidence="1">H3</strain>
        <tissue evidence="1">Leaf</tissue>
    </source>
</reference>
<proteinExistence type="predicted"/>
<sequence length="277" mass="31371">MLSRVLASSSVLTSAMTVTKFSSLYSTCANSLALSLNMLTAFARFMTCRLKVYLKRNGSVRRIILGMASKPFLVKGILLFETSNGITYLPTFTTCSSRARVGWKEDEVATLHRLCLLHEDLPDVEVVLMFQAKHTHTLHTTQAVKCKLLRLKNEKGLVTGAQIRRTHARLSKPIKKYNKSIKDKPIPPYKKCGRLLFRRQLTRQLLPPVAESTSRKRRRYGDVYVCSQCKKHSTSDSNHLWSLQEAGFNPALPFVSDLNPVEARLVSIRIPFAKYVN</sequence>
<dbReference type="AlphaFoldDB" id="A0A9D4UYD1"/>
<dbReference type="EMBL" id="JABFUD020000009">
    <property type="protein sequence ID" value="KAI5075672.1"/>
    <property type="molecule type" value="Genomic_DNA"/>
</dbReference>
<keyword evidence="2" id="KW-1185">Reference proteome</keyword>
<organism evidence="1 2">
    <name type="scientific">Adiantum capillus-veneris</name>
    <name type="common">Maidenhair fern</name>
    <dbReference type="NCBI Taxonomy" id="13818"/>
    <lineage>
        <taxon>Eukaryota</taxon>
        <taxon>Viridiplantae</taxon>
        <taxon>Streptophyta</taxon>
        <taxon>Embryophyta</taxon>
        <taxon>Tracheophyta</taxon>
        <taxon>Polypodiopsida</taxon>
        <taxon>Polypodiidae</taxon>
        <taxon>Polypodiales</taxon>
        <taxon>Pteridineae</taxon>
        <taxon>Pteridaceae</taxon>
        <taxon>Vittarioideae</taxon>
        <taxon>Adiantum</taxon>
    </lineage>
</organism>
<accession>A0A9D4UYD1</accession>
<evidence type="ECO:0000313" key="1">
    <source>
        <dbReference type="EMBL" id="KAI5075672.1"/>
    </source>
</evidence>
<gene>
    <name evidence="1" type="ORF">GOP47_0009748</name>
</gene>
<dbReference type="Proteomes" id="UP000886520">
    <property type="component" value="Chromosome 9"/>
</dbReference>
<evidence type="ECO:0000313" key="2">
    <source>
        <dbReference type="Proteomes" id="UP000886520"/>
    </source>
</evidence>
<protein>
    <submittedName>
        <fullName evidence="1">Uncharacterized protein</fullName>
    </submittedName>
</protein>
<comment type="caution">
    <text evidence="1">The sequence shown here is derived from an EMBL/GenBank/DDBJ whole genome shotgun (WGS) entry which is preliminary data.</text>
</comment>